<gene>
    <name evidence="18" type="ORF">WJX73_004994</name>
</gene>
<feature type="transmembrane region" description="Helical" evidence="16">
    <location>
        <begin position="142"/>
        <end position="165"/>
    </location>
</feature>
<feature type="transmembrane region" description="Helical" evidence="16">
    <location>
        <begin position="96"/>
        <end position="121"/>
    </location>
</feature>
<feature type="domain" description="Fungal lipase-type" evidence="17">
    <location>
        <begin position="490"/>
        <end position="602"/>
    </location>
</feature>
<dbReference type="InterPro" id="IPR002921">
    <property type="entry name" value="Fungal_lipase-type"/>
</dbReference>
<protein>
    <recommendedName>
        <fullName evidence="14">sn-1-specific diacylglycerol lipase</fullName>
        <ecNumber evidence="14">3.1.1.116</ecNumber>
    </recommendedName>
</protein>
<dbReference type="PANTHER" id="PTHR45792">
    <property type="entry name" value="DIACYLGLYCEROL LIPASE HOMOLOG-RELATED"/>
    <property type="match status" value="1"/>
</dbReference>
<evidence type="ECO:0000256" key="13">
    <source>
        <dbReference type="ARBA" id="ARBA00024531"/>
    </source>
</evidence>
<organism evidence="18 19">
    <name type="scientific">Symbiochloris irregularis</name>
    <dbReference type="NCBI Taxonomy" id="706552"/>
    <lineage>
        <taxon>Eukaryota</taxon>
        <taxon>Viridiplantae</taxon>
        <taxon>Chlorophyta</taxon>
        <taxon>core chlorophytes</taxon>
        <taxon>Trebouxiophyceae</taxon>
        <taxon>Trebouxiales</taxon>
        <taxon>Trebouxiaceae</taxon>
        <taxon>Symbiochloris</taxon>
    </lineage>
</organism>
<dbReference type="GO" id="GO:0016298">
    <property type="term" value="F:lipase activity"/>
    <property type="evidence" value="ECO:0007669"/>
    <property type="project" value="TreeGrafter"/>
</dbReference>
<feature type="compositionally biased region" description="Acidic residues" evidence="15">
    <location>
        <begin position="759"/>
        <end position="776"/>
    </location>
</feature>
<keyword evidence="19" id="KW-1185">Reference proteome</keyword>
<evidence type="ECO:0000256" key="3">
    <source>
        <dbReference type="ARBA" id="ARBA00022475"/>
    </source>
</evidence>
<dbReference type="CDD" id="cd00519">
    <property type="entry name" value="Lipase_3"/>
    <property type="match status" value="1"/>
</dbReference>
<evidence type="ECO:0000313" key="19">
    <source>
        <dbReference type="Proteomes" id="UP001465755"/>
    </source>
</evidence>
<feature type="transmembrane region" description="Helical" evidence="16">
    <location>
        <begin position="20"/>
        <end position="43"/>
    </location>
</feature>
<keyword evidence="8" id="KW-0106">Calcium</keyword>
<dbReference type="EC" id="3.1.1.116" evidence="14"/>
<comment type="cofactor">
    <cofactor evidence="1">
        <name>Ca(2+)</name>
        <dbReference type="ChEBI" id="CHEBI:29108"/>
    </cofactor>
</comment>
<sequence length="776" mass="87226">MPALTLLGRRWNVATDDFGLLGVAPTAFHGAWSIILFSCWLSLDRDSPCTLTISYRLAVAGLGSTGAVNFFLGIWLVCESLRGTIFETDKRWKVPYLLYAFFLVLCVELGFLIYGTVVLAQHQPDCDVRTTALWSPSGVMSVLIWSTWGIMGFALIFALITYNAFPDHSSRSSWEHRCYCVTAVCCCQWRRGWFKPREQQEQEPYARLAELFLQLFGHSDLVFTDILAAFLMVAEWQREQRQHTINALLEDGDSDLEEPCESSNGHQTQPRQLRGADSATSGEPLCNQDSYGYMLFIWSKPRQGCMNLCCGRWCGLWTGPLKRYAEAFAAQRIIPDLAITNHMNHEAILQMSGLKERDLAFVRFQGEANDQHCLPYFLALDHETKSIVLAIRGTLSLDDCLTDFMCEPADLEEWIVSAQPGGLRELGRQSKDARPGRLRLPLLSGFNLDRRKLAKSRTQAEDDAGSHAHNPPANFSEDAPAVQLATRDAKSTAHAGMLDAAKAIVDDLRHTGVFESLLTGKQIGRHKLRHDCQGWGVVVTGHSLGAGAGVLVALYLNNYFQNVRCWAFEPPGGVADPYIAEAVRGWCTSCVLGKDWIPRLTLATFERLRDEMITAAATCRRNKISFLAGALLGRKHRQKMRSQGRSLFRSEDDISPQARVMLQTWRHSVLGTRSQENRYHQARSFMPPGRLLFLQPLKAGTSVRRSKRQYQPVWIEAEALMREGILVSPRMMADHMPDYLTAVLRRMTKQRGNPTGGEVELDMEAADQGDTEELDR</sequence>
<evidence type="ECO:0000256" key="11">
    <source>
        <dbReference type="ARBA" id="ARBA00023098"/>
    </source>
</evidence>
<evidence type="ECO:0000256" key="5">
    <source>
        <dbReference type="ARBA" id="ARBA00022692"/>
    </source>
</evidence>
<dbReference type="GO" id="GO:0046872">
    <property type="term" value="F:metal ion binding"/>
    <property type="evidence" value="ECO:0007669"/>
    <property type="project" value="UniProtKB-KW"/>
</dbReference>
<feature type="region of interest" description="Disordered" evidence="15">
    <location>
        <begin position="454"/>
        <end position="482"/>
    </location>
</feature>
<keyword evidence="3" id="KW-1003">Cell membrane</keyword>
<dbReference type="AlphaFoldDB" id="A0AAW1P398"/>
<dbReference type="Pfam" id="PF01764">
    <property type="entry name" value="Lipase_3"/>
    <property type="match status" value="1"/>
</dbReference>
<keyword evidence="6" id="KW-0479">Metal-binding</keyword>
<dbReference type="SUPFAM" id="SSF53474">
    <property type="entry name" value="alpha/beta-Hydrolases"/>
    <property type="match status" value="1"/>
</dbReference>
<evidence type="ECO:0000256" key="10">
    <source>
        <dbReference type="ARBA" id="ARBA00022989"/>
    </source>
</evidence>
<feature type="transmembrane region" description="Helical" evidence="16">
    <location>
        <begin position="55"/>
        <end position="76"/>
    </location>
</feature>
<dbReference type="PANTHER" id="PTHR45792:SF8">
    <property type="entry name" value="DIACYLGLYCEROL LIPASE-ALPHA"/>
    <property type="match status" value="1"/>
</dbReference>
<reference evidence="18 19" key="1">
    <citation type="journal article" date="2024" name="Nat. Commun.">
        <title>Phylogenomics reveals the evolutionary origins of lichenization in chlorophyte algae.</title>
        <authorList>
            <person name="Puginier C."/>
            <person name="Libourel C."/>
            <person name="Otte J."/>
            <person name="Skaloud P."/>
            <person name="Haon M."/>
            <person name="Grisel S."/>
            <person name="Petersen M."/>
            <person name="Berrin J.G."/>
            <person name="Delaux P.M."/>
            <person name="Dal Grande F."/>
            <person name="Keller J."/>
        </authorList>
    </citation>
    <scope>NUCLEOTIDE SEQUENCE [LARGE SCALE GENOMIC DNA]</scope>
    <source>
        <strain evidence="18 19">SAG 2036</strain>
    </source>
</reference>
<dbReference type="InterPro" id="IPR052214">
    <property type="entry name" value="DAG_Lipase-Related"/>
</dbReference>
<evidence type="ECO:0000313" key="18">
    <source>
        <dbReference type="EMBL" id="KAK9802679.1"/>
    </source>
</evidence>
<comment type="catalytic activity">
    <reaction evidence="13">
        <text>a 1,2-diacyl-sn-glycerol + H2O = a 2-acylglycerol + a fatty acid + H(+)</text>
        <dbReference type="Rhea" id="RHEA:33275"/>
        <dbReference type="ChEBI" id="CHEBI:15377"/>
        <dbReference type="ChEBI" id="CHEBI:15378"/>
        <dbReference type="ChEBI" id="CHEBI:17389"/>
        <dbReference type="ChEBI" id="CHEBI:17815"/>
        <dbReference type="ChEBI" id="CHEBI:28868"/>
        <dbReference type="EC" id="3.1.1.116"/>
    </reaction>
    <physiologicalReaction direction="left-to-right" evidence="13">
        <dbReference type="Rhea" id="RHEA:33276"/>
    </physiologicalReaction>
</comment>
<feature type="region of interest" description="Disordered" evidence="15">
    <location>
        <begin position="750"/>
        <end position="776"/>
    </location>
</feature>
<dbReference type="InterPro" id="IPR029058">
    <property type="entry name" value="AB_hydrolase_fold"/>
</dbReference>
<keyword evidence="11" id="KW-0443">Lipid metabolism</keyword>
<dbReference type="Gene3D" id="3.40.50.1820">
    <property type="entry name" value="alpha/beta hydrolase"/>
    <property type="match status" value="1"/>
</dbReference>
<evidence type="ECO:0000256" key="7">
    <source>
        <dbReference type="ARBA" id="ARBA00022801"/>
    </source>
</evidence>
<evidence type="ECO:0000256" key="12">
    <source>
        <dbReference type="ARBA" id="ARBA00023136"/>
    </source>
</evidence>
<evidence type="ECO:0000256" key="8">
    <source>
        <dbReference type="ARBA" id="ARBA00022837"/>
    </source>
</evidence>
<keyword evidence="12 16" id="KW-0472">Membrane</keyword>
<feature type="region of interest" description="Disordered" evidence="15">
    <location>
        <begin position="255"/>
        <end position="281"/>
    </location>
</feature>
<accession>A0AAW1P398</accession>
<evidence type="ECO:0000256" key="2">
    <source>
        <dbReference type="ARBA" id="ARBA00004651"/>
    </source>
</evidence>
<evidence type="ECO:0000259" key="17">
    <source>
        <dbReference type="Pfam" id="PF01764"/>
    </source>
</evidence>
<evidence type="ECO:0000256" key="14">
    <source>
        <dbReference type="ARBA" id="ARBA00026104"/>
    </source>
</evidence>
<evidence type="ECO:0000256" key="9">
    <source>
        <dbReference type="ARBA" id="ARBA00022963"/>
    </source>
</evidence>
<name>A0AAW1P398_9CHLO</name>
<keyword evidence="7" id="KW-0378">Hydrolase</keyword>
<dbReference type="GO" id="GO:0016042">
    <property type="term" value="P:lipid catabolic process"/>
    <property type="evidence" value="ECO:0007669"/>
    <property type="project" value="UniProtKB-KW"/>
</dbReference>
<dbReference type="Proteomes" id="UP001465755">
    <property type="component" value="Unassembled WGS sequence"/>
</dbReference>
<keyword evidence="5 16" id="KW-0812">Transmembrane</keyword>
<evidence type="ECO:0000256" key="15">
    <source>
        <dbReference type="SAM" id="MobiDB-lite"/>
    </source>
</evidence>
<keyword evidence="9" id="KW-0442">Lipid degradation</keyword>
<comment type="subcellular location">
    <subcellularLocation>
        <location evidence="2">Cell membrane</location>
        <topology evidence="2">Multi-pass membrane protein</topology>
    </subcellularLocation>
</comment>
<comment type="caution">
    <text evidence="18">The sequence shown here is derived from an EMBL/GenBank/DDBJ whole genome shotgun (WGS) entry which is preliminary data.</text>
</comment>
<keyword evidence="4" id="KW-0597">Phosphoprotein</keyword>
<evidence type="ECO:0000256" key="16">
    <source>
        <dbReference type="SAM" id="Phobius"/>
    </source>
</evidence>
<feature type="compositionally biased region" description="Polar residues" evidence="15">
    <location>
        <begin position="261"/>
        <end position="271"/>
    </location>
</feature>
<dbReference type="EMBL" id="JALJOQ010000069">
    <property type="protein sequence ID" value="KAK9802679.1"/>
    <property type="molecule type" value="Genomic_DNA"/>
</dbReference>
<proteinExistence type="predicted"/>
<evidence type="ECO:0000256" key="1">
    <source>
        <dbReference type="ARBA" id="ARBA00001913"/>
    </source>
</evidence>
<keyword evidence="10 16" id="KW-1133">Transmembrane helix</keyword>
<evidence type="ECO:0000256" key="4">
    <source>
        <dbReference type="ARBA" id="ARBA00022553"/>
    </source>
</evidence>
<evidence type="ECO:0000256" key="6">
    <source>
        <dbReference type="ARBA" id="ARBA00022723"/>
    </source>
</evidence>
<dbReference type="GO" id="GO:0005886">
    <property type="term" value="C:plasma membrane"/>
    <property type="evidence" value="ECO:0007669"/>
    <property type="project" value="UniProtKB-SubCell"/>
</dbReference>